<proteinExistence type="predicted"/>
<keyword evidence="3" id="KW-1185">Reference proteome</keyword>
<reference evidence="2" key="1">
    <citation type="journal article" date="2019" name="Environ. Microbiol.">
        <title>Fungal ecological strategies reflected in gene transcription - a case study of two litter decomposers.</title>
        <authorList>
            <person name="Barbi F."/>
            <person name="Kohler A."/>
            <person name="Barry K."/>
            <person name="Baskaran P."/>
            <person name="Daum C."/>
            <person name="Fauchery L."/>
            <person name="Ihrmark K."/>
            <person name="Kuo A."/>
            <person name="LaButti K."/>
            <person name="Lipzen A."/>
            <person name="Morin E."/>
            <person name="Grigoriev I.V."/>
            <person name="Henrissat B."/>
            <person name="Lindahl B."/>
            <person name="Martin F."/>
        </authorList>
    </citation>
    <scope>NUCLEOTIDE SEQUENCE</scope>
    <source>
        <strain evidence="2">JB14</strain>
    </source>
</reference>
<dbReference type="AlphaFoldDB" id="A0A6A4IKE4"/>
<evidence type="ECO:0000313" key="3">
    <source>
        <dbReference type="Proteomes" id="UP000799118"/>
    </source>
</evidence>
<feature type="region of interest" description="Disordered" evidence="1">
    <location>
        <begin position="34"/>
        <end position="57"/>
    </location>
</feature>
<evidence type="ECO:0000256" key="1">
    <source>
        <dbReference type="SAM" id="MobiDB-lite"/>
    </source>
</evidence>
<gene>
    <name evidence="2" type="ORF">BT96DRAFT_913651</name>
</gene>
<accession>A0A6A4IKE4</accession>
<sequence>MAKSPSRKKFLDQSDTLKLAASIAETREQKAQITIQKHHQHTQSPIQGLPKTQKLSPSKTKLKEIKAQIASDKARLKKTKAQLRKKADAAASAPVEKTTSPAPKKRVSFA</sequence>
<organism evidence="2 3">
    <name type="scientific">Gymnopus androsaceus JB14</name>
    <dbReference type="NCBI Taxonomy" id="1447944"/>
    <lineage>
        <taxon>Eukaryota</taxon>
        <taxon>Fungi</taxon>
        <taxon>Dikarya</taxon>
        <taxon>Basidiomycota</taxon>
        <taxon>Agaricomycotina</taxon>
        <taxon>Agaricomycetes</taxon>
        <taxon>Agaricomycetidae</taxon>
        <taxon>Agaricales</taxon>
        <taxon>Marasmiineae</taxon>
        <taxon>Omphalotaceae</taxon>
        <taxon>Gymnopus</taxon>
    </lineage>
</organism>
<dbReference type="EMBL" id="ML769389">
    <property type="protein sequence ID" value="KAE9408975.1"/>
    <property type="molecule type" value="Genomic_DNA"/>
</dbReference>
<evidence type="ECO:0000313" key="2">
    <source>
        <dbReference type="EMBL" id="KAE9408975.1"/>
    </source>
</evidence>
<feature type="region of interest" description="Disordered" evidence="1">
    <location>
        <begin position="73"/>
        <end position="110"/>
    </location>
</feature>
<dbReference type="OrthoDB" id="2620452at2759"/>
<name>A0A6A4IKE4_9AGAR</name>
<protein>
    <submittedName>
        <fullName evidence="2">Uncharacterized protein</fullName>
    </submittedName>
</protein>
<dbReference type="Proteomes" id="UP000799118">
    <property type="component" value="Unassembled WGS sequence"/>
</dbReference>
<feature type="compositionally biased region" description="Basic residues" evidence="1">
    <location>
        <begin position="75"/>
        <end position="84"/>
    </location>
</feature>